<evidence type="ECO:0000313" key="3">
    <source>
        <dbReference type="Proteomes" id="UP001501759"/>
    </source>
</evidence>
<sequence>MRTVNTAHDRIRAVGELANATLKSRRLLRKLHWSAMAAPATLISGFQAQRSFGLIEHRPPRLPGLTDVSAAPGHVHRAPRTGRCANGEDPEP</sequence>
<evidence type="ECO:0000313" key="2">
    <source>
        <dbReference type="EMBL" id="GAA5023421.1"/>
    </source>
</evidence>
<accession>A0ABP9J966</accession>
<gene>
    <name evidence="2" type="ORF">GCM10023335_56170</name>
</gene>
<name>A0ABP9J966_9ACTN</name>
<dbReference type="Proteomes" id="UP001501759">
    <property type="component" value="Unassembled WGS sequence"/>
</dbReference>
<reference evidence="3" key="1">
    <citation type="journal article" date="2019" name="Int. J. Syst. Evol. Microbiol.">
        <title>The Global Catalogue of Microorganisms (GCM) 10K type strain sequencing project: providing services to taxonomists for standard genome sequencing and annotation.</title>
        <authorList>
            <consortium name="The Broad Institute Genomics Platform"/>
            <consortium name="The Broad Institute Genome Sequencing Center for Infectious Disease"/>
            <person name="Wu L."/>
            <person name="Ma J."/>
        </authorList>
    </citation>
    <scope>NUCLEOTIDE SEQUENCE [LARGE SCALE GENOMIC DNA]</scope>
    <source>
        <strain evidence="3">JCM 18409</strain>
    </source>
</reference>
<dbReference type="EMBL" id="BAABKB010000023">
    <property type="protein sequence ID" value="GAA5023421.1"/>
    <property type="molecule type" value="Genomic_DNA"/>
</dbReference>
<evidence type="ECO:0000256" key="1">
    <source>
        <dbReference type="SAM" id="MobiDB-lite"/>
    </source>
</evidence>
<feature type="region of interest" description="Disordered" evidence="1">
    <location>
        <begin position="63"/>
        <end position="92"/>
    </location>
</feature>
<keyword evidence="3" id="KW-1185">Reference proteome</keyword>
<protein>
    <recommendedName>
        <fullName evidence="4">Transposase</fullName>
    </recommendedName>
</protein>
<organism evidence="2 3">
    <name type="scientific">Streptomyces siamensis</name>
    <dbReference type="NCBI Taxonomy" id="1274986"/>
    <lineage>
        <taxon>Bacteria</taxon>
        <taxon>Bacillati</taxon>
        <taxon>Actinomycetota</taxon>
        <taxon>Actinomycetes</taxon>
        <taxon>Kitasatosporales</taxon>
        <taxon>Streptomycetaceae</taxon>
        <taxon>Streptomyces</taxon>
    </lineage>
</organism>
<proteinExistence type="predicted"/>
<comment type="caution">
    <text evidence="2">The sequence shown here is derived from an EMBL/GenBank/DDBJ whole genome shotgun (WGS) entry which is preliminary data.</text>
</comment>
<evidence type="ECO:0008006" key="4">
    <source>
        <dbReference type="Google" id="ProtNLM"/>
    </source>
</evidence>